<dbReference type="EMBL" id="BARS01048149">
    <property type="protein sequence ID" value="GAG33436.1"/>
    <property type="molecule type" value="Genomic_DNA"/>
</dbReference>
<organism evidence="2">
    <name type="scientific">marine sediment metagenome</name>
    <dbReference type="NCBI Taxonomy" id="412755"/>
    <lineage>
        <taxon>unclassified sequences</taxon>
        <taxon>metagenomes</taxon>
        <taxon>ecological metagenomes</taxon>
    </lineage>
</organism>
<gene>
    <name evidence="2" type="ORF">S01H1_72227</name>
</gene>
<keyword evidence="1" id="KW-1133">Transmembrane helix</keyword>
<evidence type="ECO:0000256" key="1">
    <source>
        <dbReference type="SAM" id="Phobius"/>
    </source>
</evidence>
<protein>
    <submittedName>
        <fullName evidence="2">Uncharacterized protein</fullName>
    </submittedName>
</protein>
<dbReference type="AlphaFoldDB" id="X0Y9A7"/>
<keyword evidence="1" id="KW-0812">Transmembrane</keyword>
<feature type="transmembrane region" description="Helical" evidence="1">
    <location>
        <begin position="6"/>
        <end position="24"/>
    </location>
</feature>
<comment type="caution">
    <text evidence="2">The sequence shown here is derived from an EMBL/GenBank/DDBJ whole genome shotgun (WGS) entry which is preliminary data.</text>
</comment>
<reference evidence="2" key="1">
    <citation type="journal article" date="2014" name="Front. Microbiol.">
        <title>High frequency of phylogenetically diverse reductive dehalogenase-homologous genes in deep subseafloor sedimentary metagenomes.</title>
        <authorList>
            <person name="Kawai M."/>
            <person name="Futagami T."/>
            <person name="Toyoda A."/>
            <person name="Takaki Y."/>
            <person name="Nishi S."/>
            <person name="Hori S."/>
            <person name="Arai W."/>
            <person name="Tsubouchi T."/>
            <person name="Morono Y."/>
            <person name="Uchiyama I."/>
            <person name="Ito T."/>
            <person name="Fujiyama A."/>
            <person name="Inagaki F."/>
            <person name="Takami H."/>
        </authorList>
    </citation>
    <scope>NUCLEOTIDE SEQUENCE</scope>
    <source>
        <strain evidence="2">Expedition CK06-06</strain>
    </source>
</reference>
<proteinExistence type="predicted"/>
<name>X0Y9A7_9ZZZZ</name>
<sequence length="69" mass="7848">MFTSIALIVIAAASMWIGFCYGRWHEQEQRKKAMGEATRLMGHMVNLFPQDNEAMDAFRQRIVATLNGS</sequence>
<keyword evidence="1" id="KW-0472">Membrane</keyword>
<accession>X0Y9A7</accession>
<evidence type="ECO:0000313" key="2">
    <source>
        <dbReference type="EMBL" id="GAG33436.1"/>
    </source>
</evidence>